<protein>
    <recommendedName>
        <fullName evidence="4">DUF4239 domain-containing protein</fullName>
    </recommendedName>
</protein>
<gene>
    <name evidence="2" type="ORF">GGR28_003318</name>
</gene>
<proteinExistence type="predicted"/>
<keyword evidence="1" id="KW-0812">Transmembrane</keyword>
<sequence length="255" mass="28309">MVDMYSLNSVLIAVILFVLIVIANELGLRMGGYYLDRSDSDVKSQTSAIQGGVLGLLALILGFTFSMSIQRYDERSGAEVNEANAIGTAELRTALLPEPFDGQAQVAIDEYIELRLRSAEVDLTHREERKALNRETSALQQRIWDIGVAAADANPNPVKTGYFLQAVNEMIDAYGSRIDALQRHVPPAIFYLLFVFFMSTGALIGYSTGLGERRSRVPALVLNLLICLLVFIIIDLDRPRRGIIQVRQDSMEALR</sequence>
<keyword evidence="1" id="KW-1133">Transmembrane helix</keyword>
<evidence type="ECO:0008006" key="4">
    <source>
        <dbReference type="Google" id="ProtNLM"/>
    </source>
</evidence>
<feature type="transmembrane region" description="Helical" evidence="1">
    <location>
        <begin position="219"/>
        <end position="236"/>
    </location>
</feature>
<evidence type="ECO:0000256" key="1">
    <source>
        <dbReference type="SAM" id="Phobius"/>
    </source>
</evidence>
<dbReference type="AlphaFoldDB" id="A0A840E9R6"/>
<keyword evidence="1" id="KW-0472">Membrane</keyword>
<dbReference type="InterPro" id="IPR025333">
    <property type="entry name" value="DUF4239"/>
</dbReference>
<comment type="caution">
    <text evidence="2">The sequence shown here is derived from an EMBL/GenBank/DDBJ whole genome shotgun (WGS) entry which is preliminary data.</text>
</comment>
<dbReference type="Proteomes" id="UP000576209">
    <property type="component" value="Unassembled WGS sequence"/>
</dbReference>
<evidence type="ECO:0000313" key="3">
    <source>
        <dbReference type="Proteomes" id="UP000576209"/>
    </source>
</evidence>
<keyword evidence="3" id="KW-1185">Reference proteome</keyword>
<accession>A0A840E9R6</accession>
<feature type="transmembrane region" description="Helical" evidence="1">
    <location>
        <begin position="188"/>
        <end position="207"/>
    </location>
</feature>
<reference evidence="2 3" key="1">
    <citation type="submission" date="2020-08" db="EMBL/GenBank/DDBJ databases">
        <title>Genomic Encyclopedia of Type Strains, Phase IV (KMG-IV): sequencing the most valuable type-strain genomes for metagenomic binning, comparative biology and taxonomic classification.</title>
        <authorList>
            <person name="Goeker M."/>
        </authorList>
    </citation>
    <scope>NUCLEOTIDE SEQUENCE [LARGE SCALE GENOMIC DNA]</scope>
    <source>
        <strain evidence="2 3">DSM 105137</strain>
    </source>
</reference>
<feature type="transmembrane region" description="Helical" evidence="1">
    <location>
        <begin position="47"/>
        <end position="65"/>
    </location>
</feature>
<dbReference type="Pfam" id="PF14023">
    <property type="entry name" value="Bestrophin-like"/>
    <property type="match status" value="1"/>
</dbReference>
<name>A0A840E9R6_9BACT</name>
<dbReference type="EMBL" id="JACIFF010000009">
    <property type="protein sequence ID" value="MBB4080683.1"/>
    <property type="molecule type" value="Genomic_DNA"/>
</dbReference>
<organism evidence="2 3">
    <name type="scientific">Neolewinella aquimaris</name>
    <dbReference type="NCBI Taxonomy" id="1835722"/>
    <lineage>
        <taxon>Bacteria</taxon>
        <taxon>Pseudomonadati</taxon>
        <taxon>Bacteroidota</taxon>
        <taxon>Saprospiria</taxon>
        <taxon>Saprospirales</taxon>
        <taxon>Lewinellaceae</taxon>
        <taxon>Neolewinella</taxon>
    </lineage>
</organism>
<dbReference type="RefSeq" id="WP_221233924.1">
    <property type="nucleotide sequence ID" value="NZ_JACIFF010000009.1"/>
</dbReference>
<evidence type="ECO:0000313" key="2">
    <source>
        <dbReference type="EMBL" id="MBB4080683.1"/>
    </source>
</evidence>